<evidence type="ECO:0000313" key="5">
    <source>
        <dbReference type="EMBL" id="CAI9276105.1"/>
    </source>
</evidence>
<comment type="similarity">
    <text evidence="1">Belongs to the Mediator complex subunit 25 family.</text>
</comment>
<gene>
    <name evidence="5" type="ORF">LSALG_LOCUS16101</name>
</gene>
<dbReference type="GO" id="GO:0045944">
    <property type="term" value="P:positive regulation of transcription by RNA polymerase II"/>
    <property type="evidence" value="ECO:0007669"/>
    <property type="project" value="TreeGrafter"/>
</dbReference>
<proteinExistence type="inferred from homology"/>
<feature type="compositionally biased region" description="Polar residues" evidence="3">
    <location>
        <begin position="226"/>
        <end position="267"/>
    </location>
</feature>
<dbReference type="GO" id="GO:0016592">
    <property type="term" value="C:mediator complex"/>
    <property type="evidence" value="ECO:0007669"/>
    <property type="project" value="TreeGrafter"/>
</dbReference>
<dbReference type="PANTHER" id="PTHR12433">
    <property type="entry name" value="MEDIATOR OF RNA POLYMERASE II TRANSCRIPTION SUBUNIT 25"/>
    <property type="match status" value="1"/>
</dbReference>
<accession>A0AA35YLA9</accession>
<protein>
    <recommendedName>
        <fullName evidence="2">Mediator of RNA polymerase II transcription subunit 25</fullName>
    </recommendedName>
</protein>
<evidence type="ECO:0000256" key="2">
    <source>
        <dbReference type="ARBA" id="ARBA00019694"/>
    </source>
</evidence>
<dbReference type="EMBL" id="OX465079">
    <property type="protein sequence ID" value="CAI9276105.1"/>
    <property type="molecule type" value="Genomic_DNA"/>
</dbReference>
<feature type="domain" description="Mediator of RNA polymerase II transcription subunit 25 von Willebrand factor type A" evidence="4">
    <location>
        <begin position="4"/>
        <end position="212"/>
    </location>
</feature>
<dbReference type="InterPro" id="IPR021419">
    <property type="entry name" value="Mediator_Med25_VWA"/>
</dbReference>
<dbReference type="PANTHER" id="PTHR12433:SF20">
    <property type="entry name" value="MEDIATOR OF RNA POLYMERASE II TRANSCRIPTION SUBUNIT 25"/>
    <property type="match status" value="1"/>
</dbReference>
<name>A0AA35YLA9_LACSI</name>
<keyword evidence="6" id="KW-1185">Reference proteome</keyword>
<sequence>MTETKQFVVVVEGTAALGPHWRTIVTDYLEKIIRSLCGDGDKNPDSPTVEMALVNFNAHGSYSACLIQRSGWTKNMNMFLEWLSAINFSGGGFCDAAIAEGLAEVLMMFPSLHGIQNHQRHCILVAASNPYPLPTPIYIPPDYIEMQSDSPLSDAETVAQYFKKCLVSLSVICPRQLSKVRAIYNAAKRNPSESDPTIDIMRNPHYLVLISESFMEARDALTQPEITNLPSNQTPTETDVTPVSGPPQTTSTNDNLQNSNPVANVTITEKPLNGNPTSSGEAESATLPGTSSTTMPTSGMDFTEVNDSVAITVGPTQQTSSALQSDSSSLYAKLWEGDLTVESQGNSVFITKLQGYRNPKTSELIAKDWPLTMQIDTLIPEEEMINTCRKFTGNVDYIVFRALNEHSTFLGRLQEKKLCMVIKLPSQALLLCVTADRINRLVGMALPQEMVKYEK</sequence>
<dbReference type="Proteomes" id="UP001177003">
    <property type="component" value="Chromosome 3"/>
</dbReference>
<organism evidence="5 6">
    <name type="scientific">Lactuca saligna</name>
    <name type="common">Willowleaf lettuce</name>
    <dbReference type="NCBI Taxonomy" id="75948"/>
    <lineage>
        <taxon>Eukaryota</taxon>
        <taxon>Viridiplantae</taxon>
        <taxon>Streptophyta</taxon>
        <taxon>Embryophyta</taxon>
        <taxon>Tracheophyta</taxon>
        <taxon>Spermatophyta</taxon>
        <taxon>Magnoliopsida</taxon>
        <taxon>eudicotyledons</taxon>
        <taxon>Gunneridae</taxon>
        <taxon>Pentapetalae</taxon>
        <taxon>asterids</taxon>
        <taxon>campanulids</taxon>
        <taxon>Asterales</taxon>
        <taxon>Asteraceae</taxon>
        <taxon>Cichorioideae</taxon>
        <taxon>Cichorieae</taxon>
        <taxon>Lactucinae</taxon>
        <taxon>Lactuca</taxon>
    </lineage>
</organism>
<evidence type="ECO:0000259" key="4">
    <source>
        <dbReference type="Pfam" id="PF11265"/>
    </source>
</evidence>
<evidence type="ECO:0000256" key="3">
    <source>
        <dbReference type="SAM" id="MobiDB-lite"/>
    </source>
</evidence>
<reference evidence="5" key="1">
    <citation type="submission" date="2023-04" db="EMBL/GenBank/DDBJ databases">
        <authorList>
            <person name="Vijverberg K."/>
            <person name="Xiong W."/>
            <person name="Schranz E."/>
        </authorList>
    </citation>
    <scope>NUCLEOTIDE SEQUENCE</scope>
</reference>
<dbReference type="GO" id="GO:0005667">
    <property type="term" value="C:transcription regulator complex"/>
    <property type="evidence" value="ECO:0007669"/>
    <property type="project" value="TreeGrafter"/>
</dbReference>
<dbReference type="AlphaFoldDB" id="A0AA35YLA9"/>
<evidence type="ECO:0000256" key="1">
    <source>
        <dbReference type="ARBA" id="ARBA00009102"/>
    </source>
</evidence>
<feature type="region of interest" description="Disordered" evidence="3">
    <location>
        <begin position="226"/>
        <end position="296"/>
    </location>
</feature>
<evidence type="ECO:0000313" key="6">
    <source>
        <dbReference type="Proteomes" id="UP001177003"/>
    </source>
</evidence>
<dbReference type="Pfam" id="PF11265">
    <property type="entry name" value="Med25_VWA"/>
    <property type="match status" value="1"/>
</dbReference>